<sequence>MTLTEAVSAIELKETMEEDSSDSTSCCDDTSHSMASSDITSVRSNSSIQTENSRSTDGDPLLKAPHCFREATILERVRALWEGKENVGEASRGEVKESQQDAILRGYNSAANVAQNLMLAANIERIFSLQQLRSRDLARIDVFLKDDLYLTFR</sequence>
<gene>
    <name evidence="2" type="ORF">HPBE_LOCUS2763</name>
</gene>
<evidence type="ECO:0000256" key="1">
    <source>
        <dbReference type="SAM" id="MobiDB-lite"/>
    </source>
</evidence>
<dbReference type="Proteomes" id="UP000050761">
    <property type="component" value="Unassembled WGS sequence"/>
</dbReference>
<accession>A0A3P7XRL3</accession>
<name>A0A183F9C0_HELPZ</name>
<dbReference type="EMBL" id="UZAH01004853">
    <property type="protein sequence ID" value="VDO28095.1"/>
    <property type="molecule type" value="Genomic_DNA"/>
</dbReference>
<dbReference type="AlphaFoldDB" id="A0A183F9C0"/>
<accession>A0A183F9C0</accession>
<feature type="compositionally biased region" description="Polar residues" evidence="1">
    <location>
        <begin position="32"/>
        <end position="55"/>
    </location>
</feature>
<feature type="region of interest" description="Disordered" evidence="1">
    <location>
        <begin position="1"/>
        <end position="63"/>
    </location>
</feature>
<evidence type="ECO:0000313" key="4">
    <source>
        <dbReference type="WBParaSite" id="HPBE_0000276201-mRNA-1"/>
    </source>
</evidence>
<protein>
    <submittedName>
        <fullName evidence="4">NR LBD domain-containing protein</fullName>
    </submittedName>
</protein>
<evidence type="ECO:0000313" key="3">
    <source>
        <dbReference type="Proteomes" id="UP000050761"/>
    </source>
</evidence>
<reference evidence="4" key="2">
    <citation type="submission" date="2019-09" db="UniProtKB">
        <authorList>
            <consortium name="WormBaseParasite"/>
        </authorList>
    </citation>
    <scope>IDENTIFICATION</scope>
</reference>
<organism evidence="3 4">
    <name type="scientific">Heligmosomoides polygyrus</name>
    <name type="common">Parasitic roundworm</name>
    <dbReference type="NCBI Taxonomy" id="6339"/>
    <lineage>
        <taxon>Eukaryota</taxon>
        <taxon>Metazoa</taxon>
        <taxon>Ecdysozoa</taxon>
        <taxon>Nematoda</taxon>
        <taxon>Chromadorea</taxon>
        <taxon>Rhabditida</taxon>
        <taxon>Rhabditina</taxon>
        <taxon>Rhabditomorpha</taxon>
        <taxon>Strongyloidea</taxon>
        <taxon>Heligmosomidae</taxon>
        <taxon>Heligmosomoides</taxon>
    </lineage>
</organism>
<reference evidence="2 3" key="1">
    <citation type="submission" date="2018-11" db="EMBL/GenBank/DDBJ databases">
        <authorList>
            <consortium name="Pathogen Informatics"/>
        </authorList>
    </citation>
    <scope>NUCLEOTIDE SEQUENCE [LARGE SCALE GENOMIC DNA]</scope>
</reference>
<proteinExistence type="predicted"/>
<keyword evidence="3" id="KW-1185">Reference proteome</keyword>
<evidence type="ECO:0000313" key="2">
    <source>
        <dbReference type="EMBL" id="VDO28095.1"/>
    </source>
</evidence>
<dbReference type="WBParaSite" id="HPBE_0000276201-mRNA-1">
    <property type="protein sequence ID" value="HPBE_0000276201-mRNA-1"/>
    <property type="gene ID" value="HPBE_0000276201"/>
</dbReference>